<organism evidence="4 5">
    <name type="scientific">Syntrophomonas wolfei subsp. wolfei (strain DSM 2245B / Goettingen)</name>
    <dbReference type="NCBI Taxonomy" id="335541"/>
    <lineage>
        <taxon>Bacteria</taxon>
        <taxon>Bacillati</taxon>
        <taxon>Bacillota</taxon>
        <taxon>Clostridia</taxon>
        <taxon>Eubacteriales</taxon>
        <taxon>Syntrophomonadaceae</taxon>
        <taxon>Syntrophomonas</taxon>
    </lineage>
</organism>
<dbReference type="RefSeq" id="WP_011641821.1">
    <property type="nucleotide sequence ID" value="NC_008346.1"/>
</dbReference>
<dbReference type="HOGENOM" id="CLU_000604_1_2_9"/>
<gene>
    <name evidence="4" type="ordered locus">Swol_2448</name>
</gene>
<dbReference type="EMBL" id="CP000448">
    <property type="protein sequence ID" value="ABI69737.1"/>
    <property type="molecule type" value="Genomic_DNA"/>
</dbReference>
<sequence>MPDLPVETWDLSRKFGEFTAVDRVNLQIRSGEVCGFLGPNGAGKSTSIRLLCGILEPSSGSGRVLGYDLKTESEKIKTRIGYMSQKFSLYDDLTVRENLDFFAGLYRIPYRERRQKVDEMIALAGLQEREKQLVATLSPGFRQRLALGSAIISEPDLLFLDEPTSGVSPSSRRAFFNLIQELAAGGTTVIVSTHFMDEAERCDRIAFFNQGRLLALDSPDRLKNSVIEGVLLEIELPDPLQQSAFIQSLPYVKECSVYGLRLHVLVESYEAAALLEEATGIQPLPITPSLDDVFVALARKKEREENDEPDFCRN</sequence>
<evidence type="ECO:0000256" key="2">
    <source>
        <dbReference type="ARBA" id="ARBA00022840"/>
    </source>
</evidence>
<evidence type="ECO:0000313" key="4">
    <source>
        <dbReference type="EMBL" id="ABI69737.1"/>
    </source>
</evidence>
<dbReference type="GO" id="GO:0016887">
    <property type="term" value="F:ATP hydrolysis activity"/>
    <property type="evidence" value="ECO:0007669"/>
    <property type="project" value="InterPro"/>
</dbReference>
<dbReference type="Pfam" id="PF00005">
    <property type="entry name" value="ABC_tran"/>
    <property type="match status" value="1"/>
</dbReference>
<proteinExistence type="predicted"/>
<dbReference type="PANTHER" id="PTHR43038:SF3">
    <property type="entry name" value="ABC TRANSPORTER G FAMILY MEMBER 20 ISOFORM X1"/>
    <property type="match status" value="1"/>
</dbReference>
<dbReference type="GO" id="GO:0005524">
    <property type="term" value="F:ATP binding"/>
    <property type="evidence" value="ECO:0007669"/>
    <property type="project" value="UniProtKB-KW"/>
</dbReference>
<dbReference type="PANTHER" id="PTHR43038">
    <property type="entry name" value="ATP-BINDING CASSETTE, SUB-FAMILY H, MEMBER 1"/>
    <property type="match status" value="1"/>
</dbReference>
<evidence type="ECO:0000256" key="1">
    <source>
        <dbReference type="ARBA" id="ARBA00022741"/>
    </source>
</evidence>
<feature type="domain" description="ABC transporter" evidence="3">
    <location>
        <begin position="6"/>
        <end position="235"/>
    </location>
</feature>
<dbReference type="InterPro" id="IPR003439">
    <property type="entry name" value="ABC_transporter-like_ATP-bd"/>
</dbReference>
<dbReference type="InterPro" id="IPR027417">
    <property type="entry name" value="P-loop_NTPase"/>
</dbReference>
<dbReference type="AlphaFoldDB" id="Q0AU67"/>
<dbReference type="PROSITE" id="PS50893">
    <property type="entry name" value="ABC_TRANSPORTER_2"/>
    <property type="match status" value="1"/>
</dbReference>
<dbReference type="OrthoDB" id="9804819at2"/>
<evidence type="ECO:0000313" key="5">
    <source>
        <dbReference type="Proteomes" id="UP000001968"/>
    </source>
</evidence>
<keyword evidence="2" id="KW-0067">ATP-binding</keyword>
<keyword evidence="5" id="KW-1185">Reference proteome</keyword>
<reference evidence="5" key="1">
    <citation type="journal article" date="2010" name="Environ. Microbiol.">
        <title>The genome of Syntrophomonas wolfei: new insights into syntrophic metabolism and biohydrogen production.</title>
        <authorList>
            <person name="Sieber J.R."/>
            <person name="Sims D.R."/>
            <person name="Han C."/>
            <person name="Kim E."/>
            <person name="Lykidis A."/>
            <person name="Lapidus A.L."/>
            <person name="McDonnald E."/>
            <person name="Rohlin L."/>
            <person name="Culley D.E."/>
            <person name="Gunsalus R."/>
            <person name="McInerney M.J."/>
        </authorList>
    </citation>
    <scope>NUCLEOTIDE SEQUENCE [LARGE SCALE GENOMIC DNA]</scope>
    <source>
        <strain evidence="5">DSM 2245B / Goettingen</strain>
    </source>
</reference>
<protein>
    <submittedName>
        <fullName evidence="4">ABC transporter-related protein</fullName>
    </submittedName>
</protein>
<dbReference type="Gene3D" id="3.40.50.300">
    <property type="entry name" value="P-loop containing nucleotide triphosphate hydrolases"/>
    <property type="match status" value="1"/>
</dbReference>
<name>Q0AU67_SYNWW</name>
<keyword evidence="1" id="KW-0547">Nucleotide-binding</keyword>
<dbReference type="SMART" id="SM00382">
    <property type="entry name" value="AAA"/>
    <property type="match status" value="1"/>
</dbReference>
<dbReference type="InterPro" id="IPR003593">
    <property type="entry name" value="AAA+_ATPase"/>
</dbReference>
<dbReference type="SUPFAM" id="SSF52540">
    <property type="entry name" value="P-loop containing nucleoside triphosphate hydrolases"/>
    <property type="match status" value="1"/>
</dbReference>
<evidence type="ECO:0000259" key="3">
    <source>
        <dbReference type="PROSITE" id="PS50893"/>
    </source>
</evidence>
<dbReference type="STRING" id="335541.Swol_2448"/>
<accession>Q0AU67</accession>
<dbReference type="eggNOG" id="COG1131">
    <property type="taxonomic scope" value="Bacteria"/>
</dbReference>
<dbReference type="KEGG" id="swo:Swol_2448"/>
<dbReference type="Proteomes" id="UP000001968">
    <property type="component" value="Chromosome"/>
</dbReference>